<feature type="compositionally biased region" description="Basic and acidic residues" evidence="1">
    <location>
        <begin position="104"/>
        <end position="116"/>
    </location>
</feature>
<dbReference type="SUPFAM" id="SSF89372">
    <property type="entry name" value="Fucose-specific lectin"/>
    <property type="match status" value="1"/>
</dbReference>
<proteinExistence type="predicted"/>
<organism evidence="4">
    <name type="scientific">Pyricularia oryzae (strain Y34)</name>
    <name type="common">Rice blast fungus</name>
    <name type="synonym">Magnaporthe oryzae</name>
    <dbReference type="NCBI Taxonomy" id="1143189"/>
    <lineage>
        <taxon>Eukaryota</taxon>
        <taxon>Fungi</taxon>
        <taxon>Dikarya</taxon>
        <taxon>Ascomycota</taxon>
        <taxon>Pezizomycotina</taxon>
        <taxon>Sordariomycetes</taxon>
        <taxon>Sordariomycetidae</taxon>
        <taxon>Magnaporthales</taxon>
        <taxon>Pyriculariaceae</taxon>
        <taxon>Pyricularia</taxon>
    </lineage>
</organism>
<dbReference type="Proteomes" id="UP000011086">
    <property type="component" value="Unassembled WGS sequence"/>
</dbReference>
<dbReference type="AlphaFoldDB" id="A0AA97NLW2"/>
<feature type="region of interest" description="Disordered" evidence="1">
    <location>
        <begin position="83"/>
        <end position="117"/>
    </location>
</feature>
<evidence type="ECO:0000256" key="2">
    <source>
        <dbReference type="SAM" id="Phobius"/>
    </source>
</evidence>
<reference evidence="4" key="1">
    <citation type="journal article" date="2012" name="PLoS Genet.">
        <title>Comparative analysis of the genomes of two field isolates of the rice blast fungus Magnaporthe oryzae.</title>
        <authorList>
            <person name="Xue M."/>
            <person name="Yang J."/>
            <person name="Li Z."/>
            <person name="Hu S."/>
            <person name="Yao N."/>
            <person name="Dean R.A."/>
            <person name="Zhao W."/>
            <person name="Shen M."/>
            <person name="Zhang H."/>
            <person name="Li C."/>
            <person name="Liu L."/>
            <person name="Cao L."/>
            <person name="Xu X."/>
            <person name="Xing Y."/>
            <person name="Hsiang T."/>
            <person name="Zhang Z."/>
            <person name="Xu J.R."/>
            <person name="Peng Y.L."/>
        </authorList>
    </citation>
    <scope>NUCLEOTIDE SEQUENCE</scope>
    <source>
        <strain evidence="4">Y34</strain>
    </source>
</reference>
<keyword evidence="2" id="KW-0812">Transmembrane</keyword>
<evidence type="ECO:0000256" key="1">
    <source>
        <dbReference type="SAM" id="MobiDB-lite"/>
    </source>
</evidence>
<dbReference type="EMBL" id="JH793444">
    <property type="protein sequence ID" value="ELQ32574.1"/>
    <property type="molecule type" value="Genomic_DNA"/>
</dbReference>
<dbReference type="InterPro" id="IPR058502">
    <property type="entry name" value="PLL-like_beta-prop"/>
</dbReference>
<accession>A0AA97NLW2</accession>
<evidence type="ECO:0000313" key="4">
    <source>
        <dbReference type="EMBL" id="ELQ32574.1"/>
    </source>
</evidence>
<dbReference type="Pfam" id="PF26607">
    <property type="entry name" value="DUF8189"/>
    <property type="match status" value="1"/>
</dbReference>
<dbReference type="Gene3D" id="2.120.10.70">
    <property type="entry name" value="Fucose-specific lectin"/>
    <property type="match status" value="1"/>
</dbReference>
<feature type="transmembrane region" description="Helical" evidence="2">
    <location>
        <begin position="129"/>
        <end position="153"/>
    </location>
</feature>
<keyword evidence="2" id="KW-1133">Transmembrane helix</keyword>
<gene>
    <name evidence="4" type="ORF">OOU_Y34scaffold01090g5</name>
</gene>
<protein>
    <recommendedName>
        <fullName evidence="3">PLL-like beta propeller domain-containing protein</fullName>
    </recommendedName>
</protein>
<name>A0AA97NLW2_PYRO3</name>
<feature type="domain" description="PLL-like beta propeller" evidence="3">
    <location>
        <begin position="401"/>
        <end position="560"/>
    </location>
</feature>
<sequence length="581" mass="61819">MEVTSSATVLPKEDKTFGSGLSLLGVDRPHNHVNAPEAIANAPSNRWSSIPTGLEVYQAAEVPEKEIIARGYCARSTLDNGTSYPEVVSGPSPVPTQYTSSFSAKKDKSPEPEKQSSLKFPWWRQRRRMIIAVAVAGFIVIATAVGVGVGVHVSRSQQHSELQPISPSNGDDEAVKPEIPTGKSICANAPCLEALAAVVDAPDAHPEQATVHLFARRRADGMLVQTSSASPGVYHSRNWTERGGPIAGPGPSAIIWQAPTYPNEVQGGGAVVTVLGISASAASSGDIFLRHIGQGGAGTAGAPISFKYRIEMLGVPATCAIQQEQRFDFWVQARNGSDADGSATLYHQLSANGAWFYDGRWETDVVLQTSPSRPAAIASRPGLLCRNGRWKAWEQHLVVYDGDGAAWHRQWMQEPGPSQWGPWESLGGKYAKGTYPVLVETTAGSFQFFGLGSDEQMYSMTWTSAQGFGNRTTLGGGAFASVPAVAVSQGSGSERVDVVAVSKDDGRLKHKAIGLGVSMDEQWEDLGIVSNSAPTLAKVGLASMDIFTTAVDGSIWYAPARLSDMGRSGWGNLTWAPIQGL</sequence>
<keyword evidence="2" id="KW-0472">Membrane</keyword>
<evidence type="ECO:0000259" key="3">
    <source>
        <dbReference type="Pfam" id="PF26607"/>
    </source>
</evidence>